<feature type="domain" description="NAC" evidence="6">
    <location>
        <begin position="157"/>
        <end position="248"/>
    </location>
</feature>
<accession>A0A7J0FCS9</accession>
<evidence type="ECO:0000256" key="4">
    <source>
        <dbReference type="ARBA" id="ARBA00023242"/>
    </source>
</evidence>
<evidence type="ECO:0000313" key="7">
    <source>
        <dbReference type="EMBL" id="GFY96049.1"/>
    </source>
</evidence>
<gene>
    <name evidence="7" type="ORF">Acr_11g0003550</name>
</gene>
<keyword evidence="1" id="KW-0805">Transcription regulation</keyword>
<evidence type="ECO:0000313" key="8">
    <source>
        <dbReference type="Proteomes" id="UP000585474"/>
    </source>
</evidence>
<comment type="caution">
    <text evidence="7">The sequence shown here is derived from an EMBL/GenBank/DDBJ whole genome shotgun (WGS) entry which is preliminary data.</text>
</comment>
<reference evidence="7 8" key="1">
    <citation type="submission" date="2019-07" db="EMBL/GenBank/DDBJ databases">
        <title>De Novo Assembly of kiwifruit Actinidia rufa.</title>
        <authorList>
            <person name="Sugita-Konishi S."/>
            <person name="Sato K."/>
            <person name="Mori E."/>
            <person name="Abe Y."/>
            <person name="Kisaki G."/>
            <person name="Hamano K."/>
            <person name="Suezawa K."/>
            <person name="Otani M."/>
            <person name="Fukuda T."/>
            <person name="Manabe T."/>
            <person name="Gomi K."/>
            <person name="Tabuchi M."/>
            <person name="Akimitsu K."/>
            <person name="Kataoka I."/>
        </authorList>
    </citation>
    <scope>NUCLEOTIDE SEQUENCE [LARGE SCALE GENOMIC DNA]</scope>
    <source>
        <strain evidence="8">cv. Fuchu</strain>
    </source>
</reference>
<keyword evidence="2" id="KW-0238">DNA-binding</keyword>
<evidence type="ECO:0000256" key="2">
    <source>
        <dbReference type="ARBA" id="ARBA00023125"/>
    </source>
</evidence>
<dbReference type="OrthoDB" id="774757at2759"/>
<dbReference type="EMBL" id="BJWL01000011">
    <property type="protein sequence ID" value="GFY96049.1"/>
    <property type="molecule type" value="Genomic_DNA"/>
</dbReference>
<dbReference type="GO" id="GO:0003677">
    <property type="term" value="F:DNA binding"/>
    <property type="evidence" value="ECO:0007669"/>
    <property type="project" value="UniProtKB-KW"/>
</dbReference>
<keyword evidence="3" id="KW-0804">Transcription</keyword>
<evidence type="ECO:0000259" key="6">
    <source>
        <dbReference type="PROSITE" id="PS51005"/>
    </source>
</evidence>
<protein>
    <recommendedName>
        <fullName evidence="6">NAC domain-containing protein</fullName>
    </recommendedName>
</protein>
<feature type="region of interest" description="Disordered" evidence="5">
    <location>
        <begin position="1"/>
        <end position="44"/>
    </location>
</feature>
<evidence type="ECO:0000256" key="3">
    <source>
        <dbReference type="ARBA" id="ARBA00023163"/>
    </source>
</evidence>
<feature type="compositionally biased region" description="Polar residues" evidence="5">
    <location>
        <begin position="26"/>
        <end position="44"/>
    </location>
</feature>
<sequence>MLEWETKPTGLVKPSDEQLECETEPVQPSDSCLSSKVTGSSTVEIPTPSSDVGSFGVEVPVELGGTSMPGRTFYFCNTEDYRLPVEDFIFICSSIPFFSLKTLLSLVQAAPQIFSRTSSYQMVVPVPSRIQAAHQMALPVPSVPSPIQASHQMVLSIPYGFKFSPEDHELIYILYRKVNRNSLPVDEGLIEECDLFGKVPKRNRGRFLVEGEKTRYFFVKLKKKGKSVDGSNKGWQRYVERPRWTDPY</sequence>
<proteinExistence type="predicted"/>
<evidence type="ECO:0000256" key="1">
    <source>
        <dbReference type="ARBA" id="ARBA00023015"/>
    </source>
</evidence>
<organism evidence="7 8">
    <name type="scientific">Actinidia rufa</name>
    <dbReference type="NCBI Taxonomy" id="165716"/>
    <lineage>
        <taxon>Eukaryota</taxon>
        <taxon>Viridiplantae</taxon>
        <taxon>Streptophyta</taxon>
        <taxon>Embryophyta</taxon>
        <taxon>Tracheophyta</taxon>
        <taxon>Spermatophyta</taxon>
        <taxon>Magnoliopsida</taxon>
        <taxon>eudicotyledons</taxon>
        <taxon>Gunneridae</taxon>
        <taxon>Pentapetalae</taxon>
        <taxon>asterids</taxon>
        <taxon>Ericales</taxon>
        <taxon>Actinidiaceae</taxon>
        <taxon>Actinidia</taxon>
    </lineage>
</organism>
<dbReference type="InterPro" id="IPR036093">
    <property type="entry name" value="NAC_dom_sf"/>
</dbReference>
<dbReference type="Pfam" id="PF02365">
    <property type="entry name" value="NAM"/>
    <property type="match status" value="1"/>
</dbReference>
<dbReference type="AlphaFoldDB" id="A0A7J0FCS9"/>
<keyword evidence="4" id="KW-0539">Nucleus</keyword>
<name>A0A7J0FCS9_9ERIC</name>
<dbReference type="Gene3D" id="2.170.150.80">
    <property type="entry name" value="NAC domain"/>
    <property type="match status" value="1"/>
</dbReference>
<keyword evidence="8" id="KW-1185">Reference proteome</keyword>
<dbReference type="Proteomes" id="UP000585474">
    <property type="component" value="Unassembled WGS sequence"/>
</dbReference>
<dbReference type="InterPro" id="IPR003441">
    <property type="entry name" value="NAC-dom"/>
</dbReference>
<dbReference type="SUPFAM" id="SSF101941">
    <property type="entry name" value="NAC domain"/>
    <property type="match status" value="1"/>
</dbReference>
<dbReference type="PROSITE" id="PS51005">
    <property type="entry name" value="NAC"/>
    <property type="match status" value="1"/>
</dbReference>
<evidence type="ECO:0000256" key="5">
    <source>
        <dbReference type="SAM" id="MobiDB-lite"/>
    </source>
</evidence>
<dbReference type="GO" id="GO:0006355">
    <property type="term" value="P:regulation of DNA-templated transcription"/>
    <property type="evidence" value="ECO:0007669"/>
    <property type="project" value="InterPro"/>
</dbReference>